<dbReference type="SMART" id="SM01375">
    <property type="entry name" value="Dynein_light"/>
    <property type="match status" value="1"/>
</dbReference>
<keyword evidence="10" id="KW-0243">Dynein</keyword>
<protein>
    <recommendedName>
        <fullName evidence="10">Dynein light chain</fullName>
    </recommendedName>
</protein>
<keyword evidence="7" id="KW-0653">Protein transport</keyword>
<dbReference type="InterPro" id="IPR037177">
    <property type="entry name" value="DLC_sf"/>
</dbReference>
<dbReference type="GO" id="GO:0015031">
    <property type="term" value="P:protein transport"/>
    <property type="evidence" value="ECO:0007669"/>
    <property type="project" value="UniProtKB-KW"/>
</dbReference>
<evidence type="ECO:0000256" key="2">
    <source>
        <dbReference type="ARBA" id="ARBA00004245"/>
    </source>
</evidence>
<dbReference type="GO" id="GO:0051028">
    <property type="term" value="P:mRNA transport"/>
    <property type="evidence" value="ECO:0007669"/>
    <property type="project" value="UniProtKB-KW"/>
</dbReference>
<dbReference type="PANTHER" id="PTHR11886:SF49">
    <property type="entry name" value="DYNEIN LIGHT CHAIN"/>
    <property type="match status" value="1"/>
</dbReference>
<dbReference type="InterPro" id="IPR001372">
    <property type="entry name" value="Dynein_light_chain_typ-1/2"/>
</dbReference>
<dbReference type="GO" id="GO:0005874">
    <property type="term" value="C:microtubule"/>
    <property type="evidence" value="ECO:0007669"/>
    <property type="project" value="UniProtKB-KW"/>
</dbReference>
<evidence type="ECO:0000256" key="1">
    <source>
        <dbReference type="ARBA" id="ARBA00004123"/>
    </source>
</evidence>
<reference evidence="11" key="1">
    <citation type="submission" date="2023-10" db="EMBL/GenBank/DDBJ databases">
        <authorList>
            <person name="Domelevo Entfellner J.-B."/>
        </authorList>
    </citation>
    <scope>NUCLEOTIDE SEQUENCE</scope>
</reference>
<dbReference type="Gramene" id="rna-AYBTSS11_LOCUS17057">
    <property type="protein sequence ID" value="CAJ1957171.1"/>
    <property type="gene ID" value="gene-AYBTSS11_LOCUS17057"/>
</dbReference>
<dbReference type="Proteomes" id="UP001189624">
    <property type="component" value="Chromosome 5"/>
</dbReference>
<keyword evidence="10" id="KW-0505">Motor protein</keyword>
<evidence type="ECO:0000256" key="4">
    <source>
        <dbReference type="ARBA" id="ARBA00022490"/>
    </source>
</evidence>
<comment type="subcellular location">
    <subcellularLocation>
        <location evidence="2 10">Cytoplasm</location>
        <location evidence="2 10">Cytoskeleton</location>
    </subcellularLocation>
    <subcellularLocation>
        <location evidence="1">Nucleus</location>
    </subcellularLocation>
</comment>
<sequence length="161" mass="18058">MQKHPSSLMHSIAMEEQEPKLIRDHGSKEKKQNKAKHLLIHTPNPNPSQTIMRLASLAISFNVRLKSSDMPVHMQEHALRHARSLLPLPPPSPKPSNTLIARALKKEFDLKYGLAWHCVIGKSFGSFVSHTGGGFIYFSIDSFSVLLFKTEVHLVTQPPPP</sequence>
<dbReference type="SUPFAM" id="SSF54648">
    <property type="entry name" value="DLC"/>
    <property type="match status" value="1"/>
</dbReference>
<organism evidence="11 12">
    <name type="scientific">Sphenostylis stenocarpa</name>
    <dbReference type="NCBI Taxonomy" id="92480"/>
    <lineage>
        <taxon>Eukaryota</taxon>
        <taxon>Viridiplantae</taxon>
        <taxon>Streptophyta</taxon>
        <taxon>Embryophyta</taxon>
        <taxon>Tracheophyta</taxon>
        <taxon>Spermatophyta</taxon>
        <taxon>Magnoliopsida</taxon>
        <taxon>eudicotyledons</taxon>
        <taxon>Gunneridae</taxon>
        <taxon>Pentapetalae</taxon>
        <taxon>rosids</taxon>
        <taxon>fabids</taxon>
        <taxon>Fabales</taxon>
        <taxon>Fabaceae</taxon>
        <taxon>Papilionoideae</taxon>
        <taxon>50 kb inversion clade</taxon>
        <taxon>NPAAA clade</taxon>
        <taxon>indigoferoid/millettioid clade</taxon>
        <taxon>Phaseoleae</taxon>
        <taxon>Sphenostylis</taxon>
    </lineage>
</organism>
<evidence type="ECO:0000256" key="10">
    <source>
        <dbReference type="RuleBase" id="RU365010"/>
    </source>
</evidence>
<keyword evidence="4 10" id="KW-0963">Cytoplasm</keyword>
<dbReference type="FunFam" id="3.30.740.10:FF:000005">
    <property type="entry name" value="Dynein light chain"/>
    <property type="match status" value="1"/>
</dbReference>
<name>A0AA86VQS7_9FABA</name>
<dbReference type="GO" id="GO:0045505">
    <property type="term" value="F:dynein intermediate chain binding"/>
    <property type="evidence" value="ECO:0007669"/>
    <property type="project" value="TreeGrafter"/>
</dbReference>
<keyword evidence="9" id="KW-0539">Nucleus</keyword>
<keyword evidence="12" id="KW-1185">Reference proteome</keyword>
<gene>
    <name evidence="11" type="ORF">AYBTSS11_LOCUS17057</name>
</gene>
<keyword evidence="3" id="KW-0813">Transport</keyword>
<evidence type="ECO:0000256" key="8">
    <source>
        <dbReference type="ARBA" id="ARBA00023212"/>
    </source>
</evidence>
<dbReference type="GO" id="GO:0007017">
    <property type="term" value="P:microtubule-based process"/>
    <property type="evidence" value="ECO:0007669"/>
    <property type="project" value="InterPro"/>
</dbReference>
<comment type="similarity">
    <text evidence="10">Belongs to the dynein light chain family.</text>
</comment>
<accession>A0AA86VQS7</accession>
<keyword evidence="5 10" id="KW-0493">Microtubule</keyword>
<evidence type="ECO:0000256" key="7">
    <source>
        <dbReference type="ARBA" id="ARBA00022927"/>
    </source>
</evidence>
<dbReference type="GO" id="GO:0005868">
    <property type="term" value="C:cytoplasmic dynein complex"/>
    <property type="evidence" value="ECO:0007669"/>
    <property type="project" value="TreeGrafter"/>
</dbReference>
<dbReference type="Gene3D" id="3.30.740.10">
    <property type="entry name" value="Protein Inhibitor Of Neuronal Nitric Oxide Synthase"/>
    <property type="match status" value="1"/>
</dbReference>
<evidence type="ECO:0000256" key="3">
    <source>
        <dbReference type="ARBA" id="ARBA00022448"/>
    </source>
</evidence>
<keyword evidence="6" id="KW-0509">mRNA transport</keyword>
<proteinExistence type="inferred from homology"/>
<evidence type="ECO:0000313" key="12">
    <source>
        <dbReference type="Proteomes" id="UP001189624"/>
    </source>
</evidence>
<keyword evidence="8 10" id="KW-0206">Cytoskeleton</keyword>
<evidence type="ECO:0000313" key="11">
    <source>
        <dbReference type="EMBL" id="CAJ1957171.1"/>
    </source>
</evidence>
<dbReference type="PANTHER" id="PTHR11886">
    <property type="entry name" value="DYNEIN LIGHT CHAIN"/>
    <property type="match status" value="1"/>
</dbReference>
<evidence type="ECO:0000256" key="6">
    <source>
        <dbReference type="ARBA" id="ARBA00022816"/>
    </source>
</evidence>
<dbReference type="EMBL" id="OY731402">
    <property type="protein sequence ID" value="CAJ1957171.1"/>
    <property type="molecule type" value="Genomic_DNA"/>
</dbReference>
<evidence type="ECO:0000256" key="5">
    <source>
        <dbReference type="ARBA" id="ARBA00022701"/>
    </source>
</evidence>
<evidence type="ECO:0000256" key="9">
    <source>
        <dbReference type="ARBA" id="ARBA00023242"/>
    </source>
</evidence>
<dbReference type="Pfam" id="PF01221">
    <property type="entry name" value="Dynein_light"/>
    <property type="match status" value="1"/>
</dbReference>
<dbReference type="GO" id="GO:0005634">
    <property type="term" value="C:nucleus"/>
    <property type="evidence" value="ECO:0007669"/>
    <property type="project" value="UniProtKB-SubCell"/>
</dbReference>
<dbReference type="AlphaFoldDB" id="A0AA86VQS7"/>